<proteinExistence type="predicted"/>
<protein>
    <submittedName>
        <fullName evidence="1">Uncharacterized protein</fullName>
    </submittedName>
</protein>
<accession>A0A8S5QT51</accession>
<name>A0A8S5QT51_9CAUD</name>
<sequence length="105" mass="11573">MRAFTYSQSNMFLNAFGEPVKSNMGVTFNAILEVVPISVNAGGSFIEGTETFCTAKKDDVKGIVIGSVLSIKSMEYEVYNIVDDLSGLVNIYYRSVDSQNFAEDY</sequence>
<dbReference type="EMBL" id="BK015718">
    <property type="protein sequence ID" value="DAE21836.1"/>
    <property type="molecule type" value="Genomic_DNA"/>
</dbReference>
<reference evidence="1" key="1">
    <citation type="journal article" date="2021" name="Proc. Natl. Acad. Sci. U.S.A.">
        <title>A Catalog of Tens of Thousands of Viruses from Human Metagenomes Reveals Hidden Associations with Chronic Diseases.</title>
        <authorList>
            <person name="Tisza M.J."/>
            <person name="Buck C.B."/>
        </authorList>
    </citation>
    <scope>NUCLEOTIDE SEQUENCE</scope>
    <source>
        <strain evidence="1">CtoNH1</strain>
    </source>
</reference>
<organism evidence="1">
    <name type="scientific">Myoviridae sp. ctoNH1</name>
    <dbReference type="NCBI Taxonomy" id="2826695"/>
    <lineage>
        <taxon>Viruses</taxon>
        <taxon>Duplodnaviria</taxon>
        <taxon>Heunggongvirae</taxon>
        <taxon>Uroviricota</taxon>
        <taxon>Caudoviricetes</taxon>
    </lineage>
</organism>
<evidence type="ECO:0000313" key="1">
    <source>
        <dbReference type="EMBL" id="DAE21836.1"/>
    </source>
</evidence>